<reference evidence="14" key="2">
    <citation type="submission" date="2020-07" db="EMBL/GenBank/DDBJ databases">
        <authorList>
            <person name="Vera ALvarez R."/>
            <person name="Arias-Moreno D.M."/>
            <person name="Jimenez-Jacinto V."/>
            <person name="Jimenez-Bremont J.F."/>
            <person name="Swaminathan K."/>
            <person name="Moose S.P."/>
            <person name="Guerrero-Gonzalez M.L."/>
            <person name="Marino-Ramirez L."/>
            <person name="Landsman D."/>
            <person name="Rodriguez-Kessler M."/>
            <person name="Delgado-Sanchez P."/>
        </authorList>
    </citation>
    <scope>NUCLEOTIDE SEQUENCE</scope>
    <source>
        <tissue evidence="14">Cladode</tissue>
    </source>
</reference>
<proteinExistence type="inferred from homology"/>
<evidence type="ECO:0000256" key="7">
    <source>
        <dbReference type="ARBA" id="ARBA00025748"/>
    </source>
</evidence>
<dbReference type="PROSITE" id="PS50071">
    <property type="entry name" value="HOMEOBOX_2"/>
    <property type="match status" value="1"/>
</dbReference>
<dbReference type="GO" id="GO:0005634">
    <property type="term" value="C:nucleus"/>
    <property type="evidence" value="ECO:0007669"/>
    <property type="project" value="UniProtKB-SubCell"/>
</dbReference>
<keyword evidence="2 10" id="KW-0805">Transcription regulation</keyword>
<dbReference type="InterPro" id="IPR003106">
    <property type="entry name" value="Leu_zip_homeo"/>
</dbReference>
<dbReference type="PROSITE" id="PS00027">
    <property type="entry name" value="HOMEOBOX_1"/>
    <property type="match status" value="1"/>
</dbReference>
<dbReference type="InterPro" id="IPR045224">
    <property type="entry name" value="HDZip_class_I_plant"/>
</dbReference>
<evidence type="ECO:0000256" key="2">
    <source>
        <dbReference type="ARBA" id="ARBA00023015"/>
    </source>
</evidence>
<dbReference type="SMART" id="SM00389">
    <property type="entry name" value="HOX"/>
    <property type="match status" value="1"/>
</dbReference>
<feature type="region of interest" description="Disordered" evidence="12">
    <location>
        <begin position="243"/>
        <end position="292"/>
    </location>
</feature>
<feature type="DNA-binding region" description="Homeobox" evidence="8">
    <location>
        <begin position="91"/>
        <end position="150"/>
    </location>
</feature>
<keyword evidence="4 8" id="KW-0371">Homeobox</keyword>
<evidence type="ECO:0000256" key="12">
    <source>
        <dbReference type="SAM" id="MobiDB-lite"/>
    </source>
</evidence>
<dbReference type="InterPro" id="IPR001356">
    <property type="entry name" value="HD"/>
</dbReference>
<dbReference type="InterPro" id="IPR017970">
    <property type="entry name" value="Homeobox_CS"/>
</dbReference>
<dbReference type="PANTHER" id="PTHR24326:SF606">
    <property type="entry name" value="HOMEOBOX-LEUCINE ZIPPER PROTEIN ATHB-54"/>
    <property type="match status" value="1"/>
</dbReference>
<keyword evidence="11" id="KW-0175">Coiled coil</keyword>
<dbReference type="Pfam" id="PF00046">
    <property type="entry name" value="Homeodomain"/>
    <property type="match status" value="1"/>
</dbReference>
<feature type="domain" description="Homeobox" evidence="13">
    <location>
        <begin position="89"/>
        <end position="149"/>
    </location>
</feature>
<comment type="subcellular location">
    <subcellularLocation>
        <location evidence="1 8 9">Nucleus</location>
    </subcellularLocation>
</comment>
<dbReference type="Gene3D" id="1.10.10.60">
    <property type="entry name" value="Homeodomain-like"/>
    <property type="match status" value="1"/>
</dbReference>
<protein>
    <recommendedName>
        <fullName evidence="10">Homeobox-leucine zipper protein</fullName>
    </recommendedName>
    <alternativeName>
        <fullName evidence="10">HD-ZIP protein</fullName>
    </alternativeName>
    <alternativeName>
        <fullName evidence="10">Homeodomain transcription factor</fullName>
    </alternativeName>
</protein>
<dbReference type="CDD" id="cd00086">
    <property type="entry name" value="homeodomain"/>
    <property type="match status" value="1"/>
</dbReference>
<dbReference type="AlphaFoldDB" id="A0A7C9DR50"/>
<evidence type="ECO:0000256" key="9">
    <source>
        <dbReference type="RuleBase" id="RU000682"/>
    </source>
</evidence>
<dbReference type="FunFam" id="1.10.10.60:FF:000144">
    <property type="entry name" value="homeobox-leucine zipper protein ATHB-6-like"/>
    <property type="match status" value="1"/>
</dbReference>
<dbReference type="PANTHER" id="PTHR24326">
    <property type="entry name" value="HOMEOBOX-LEUCINE ZIPPER PROTEIN"/>
    <property type="match status" value="1"/>
</dbReference>
<feature type="compositionally biased region" description="Pro residues" evidence="12">
    <location>
        <begin position="54"/>
        <end position="63"/>
    </location>
</feature>
<accession>A0A7C9DR50</accession>
<evidence type="ECO:0000256" key="11">
    <source>
        <dbReference type="SAM" id="Coils"/>
    </source>
</evidence>
<organism evidence="14">
    <name type="scientific">Opuntia streptacantha</name>
    <name type="common">Prickly pear cactus</name>
    <name type="synonym">Opuntia cardona</name>
    <dbReference type="NCBI Taxonomy" id="393608"/>
    <lineage>
        <taxon>Eukaryota</taxon>
        <taxon>Viridiplantae</taxon>
        <taxon>Streptophyta</taxon>
        <taxon>Embryophyta</taxon>
        <taxon>Tracheophyta</taxon>
        <taxon>Spermatophyta</taxon>
        <taxon>Magnoliopsida</taxon>
        <taxon>eudicotyledons</taxon>
        <taxon>Gunneridae</taxon>
        <taxon>Pentapetalae</taxon>
        <taxon>Caryophyllales</taxon>
        <taxon>Cactineae</taxon>
        <taxon>Cactaceae</taxon>
        <taxon>Opuntioideae</taxon>
        <taxon>Opuntia</taxon>
    </lineage>
</organism>
<evidence type="ECO:0000256" key="8">
    <source>
        <dbReference type="PROSITE-ProRule" id="PRU00108"/>
    </source>
</evidence>
<sequence>MDNSRVYGGGSDFLSLLDNSNSSLWVPSSSPAFHVHETMVNFKQEAQQGKRPRPNPNPNPNPNLDPHGLVSRASDGDDMGGEEFEINPFHHAEKKRRLTMEQVQFLEKNFELENKLEPERKVQLAKELGLHPRQVAIWFQNRRARFKTKQLEKDYDSLKASYDRLKASFDTLIKERDDLQNEVKSLTKKLRQRDMGWVHLDPNSLDYPLGLELDHEVIPKTVIEKMPKMGMVGVASSNKMQVEEASSAKSDVFDSESPHCTEGNHSSLLEGRADSPHPPDPDLRSDSSPDYEEGHLINVGQSLLFSPTPPPLFNNSLLKVEDNNEYYDPNVTACSFSLVDEQPVWSWLY</sequence>
<evidence type="ECO:0000313" key="14">
    <source>
        <dbReference type="EMBL" id="MBA4645985.1"/>
    </source>
</evidence>
<dbReference type="SUPFAM" id="SSF46689">
    <property type="entry name" value="Homeodomain-like"/>
    <property type="match status" value="1"/>
</dbReference>
<comment type="similarity">
    <text evidence="7 10">Belongs to the HD-ZIP homeobox family. Class I subfamily.</text>
</comment>
<dbReference type="InterPro" id="IPR009057">
    <property type="entry name" value="Homeodomain-like_sf"/>
</dbReference>
<evidence type="ECO:0000256" key="5">
    <source>
        <dbReference type="ARBA" id="ARBA00023163"/>
    </source>
</evidence>
<dbReference type="Pfam" id="PF02183">
    <property type="entry name" value="HALZ"/>
    <property type="match status" value="1"/>
</dbReference>
<feature type="compositionally biased region" description="Basic and acidic residues" evidence="12">
    <location>
        <begin position="271"/>
        <end position="292"/>
    </location>
</feature>
<dbReference type="GO" id="GO:0000976">
    <property type="term" value="F:transcription cis-regulatory region binding"/>
    <property type="evidence" value="ECO:0007669"/>
    <property type="project" value="UniProtKB-ARBA"/>
</dbReference>
<evidence type="ECO:0000256" key="4">
    <source>
        <dbReference type="ARBA" id="ARBA00023155"/>
    </source>
</evidence>
<feature type="coiled-coil region" evidence="11">
    <location>
        <begin position="148"/>
        <end position="189"/>
    </location>
</feature>
<dbReference type="InterPro" id="IPR000047">
    <property type="entry name" value="HTH_motif"/>
</dbReference>
<dbReference type="GO" id="GO:0000981">
    <property type="term" value="F:DNA-binding transcription factor activity, RNA polymerase II-specific"/>
    <property type="evidence" value="ECO:0007669"/>
    <property type="project" value="UniProtKB-UniRule"/>
</dbReference>
<keyword evidence="5 10" id="KW-0804">Transcription</keyword>
<feature type="region of interest" description="Disordered" evidence="12">
    <location>
        <begin position="43"/>
        <end position="84"/>
    </location>
</feature>
<dbReference type="PRINTS" id="PR00031">
    <property type="entry name" value="HTHREPRESSR"/>
</dbReference>
<name>A0A7C9DR50_OPUST</name>
<evidence type="ECO:0000259" key="13">
    <source>
        <dbReference type="PROSITE" id="PS50071"/>
    </source>
</evidence>
<evidence type="ECO:0000256" key="6">
    <source>
        <dbReference type="ARBA" id="ARBA00023242"/>
    </source>
</evidence>
<evidence type="ECO:0000256" key="3">
    <source>
        <dbReference type="ARBA" id="ARBA00023125"/>
    </source>
</evidence>
<keyword evidence="3 8" id="KW-0238">DNA-binding</keyword>
<evidence type="ECO:0000256" key="1">
    <source>
        <dbReference type="ARBA" id="ARBA00004123"/>
    </source>
</evidence>
<comment type="function">
    <text evidence="10">Transcription factor.</text>
</comment>
<dbReference type="Gene3D" id="1.20.5.400">
    <property type="match status" value="1"/>
</dbReference>
<keyword evidence="6 8" id="KW-0539">Nucleus</keyword>
<reference evidence="14" key="1">
    <citation type="journal article" date="2013" name="J. Plant Res.">
        <title>Effect of fungi and light on seed germination of three Opuntia species from semiarid lands of central Mexico.</title>
        <authorList>
            <person name="Delgado-Sanchez P."/>
            <person name="Jimenez-Bremont J.F."/>
            <person name="Guerrero-Gonzalez Mde L."/>
            <person name="Flores J."/>
        </authorList>
    </citation>
    <scope>NUCLEOTIDE SEQUENCE</scope>
    <source>
        <tissue evidence="14">Cladode</tissue>
    </source>
</reference>
<dbReference type="EMBL" id="GISG01144304">
    <property type="protein sequence ID" value="MBA4645985.1"/>
    <property type="molecule type" value="Transcribed_RNA"/>
</dbReference>
<dbReference type="GO" id="GO:0045893">
    <property type="term" value="P:positive regulation of DNA-templated transcription"/>
    <property type="evidence" value="ECO:0007669"/>
    <property type="project" value="TreeGrafter"/>
</dbReference>
<evidence type="ECO:0000256" key="10">
    <source>
        <dbReference type="RuleBase" id="RU369038"/>
    </source>
</evidence>